<sequence>MWVRQSVPYEGVRLKLKALDGERRCWPQHTHASGSVNALLAWTMPMQVGHASGRSFRARRIRTLKTGPSSSCTSRPVFLPLPFFLVSLHPFCLFFIFYLTLPVFLKRILSLTLSIFVSWKEEEGMEETRGTLTSHPHHSFETVCIMWDPSKLRLFAFTMVFLLLSLALSVLPTTRTRLPTRFLQAGNITVSASGGGALTSCIRSFTERAVM</sequence>
<name>A0A9N7TQW7_PLEPL</name>
<evidence type="ECO:0000313" key="2">
    <source>
        <dbReference type="EMBL" id="CAB1416906.1"/>
    </source>
</evidence>
<organism evidence="2 3">
    <name type="scientific">Pleuronectes platessa</name>
    <name type="common">European plaice</name>
    <dbReference type="NCBI Taxonomy" id="8262"/>
    <lineage>
        <taxon>Eukaryota</taxon>
        <taxon>Metazoa</taxon>
        <taxon>Chordata</taxon>
        <taxon>Craniata</taxon>
        <taxon>Vertebrata</taxon>
        <taxon>Euteleostomi</taxon>
        <taxon>Actinopterygii</taxon>
        <taxon>Neopterygii</taxon>
        <taxon>Teleostei</taxon>
        <taxon>Neoteleostei</taxon>
        <taxon>Acanthomorphata</taxon>
        <taxon>Carangaria</taxon>
        <taxon>Pleuronectiformes</taxon>
        <taxon>Pleuronectoidei</taxon>
        <taxon>Pleuronectidae</taxon>
        <taxon>Pleuronectes</taxon>
    </lineage>
</organism>
<gene>
    <name evidence="2" type="ORF">PLEPLA_LOCUS4699</name>
</gene>
<evidence type="ECO:0000313" key="3">
    <source>
        <dbReference type="Proteomes" id="UP001153269"/>
    </source>
</evidence>
<dbReference type="AlphaFoldDB" id="A0A9N7TQW7"/>
<protein>
    <recommendedName>
        <fullName evidence="4">Transmembrane protein</fullName>
    </recommendedName>
</protein>
<evidence type="ECO:0000256" key="1">
    <source>
        <dbReference type="SAM" id="Phobius"/>
    </source>
</evidence>
<feature type="transmembrane region" description="Helical" evidence="1">
    <location>
        <begin position="83"/>
        <end position="105"/>
    </location>
</feature>
<keyword evidence="3" id="KW-1185">Reference proteome</keyword>
<accession>A0A9N7TQW7</accession>
<dbReference type="Proteomes" id="UP001153269">
    <property type="component" value="Unassembled WGS sequence"/>
</dbReference>
<evidence type="ECO:0008006" key="4">
    <source>
        <dbReference type="Google" id="ProtNLM"/>
    </source>
</evidence>
<dbReference type="EMBL" id="CADEAL010000231">
    <property type="protein sequence ID" value="CAB1416906.1"/>
    <property type="molecule type" value="Genomic_DNA"/>
</dbReference>
<keyword evidence="1" id="KW-0472">Membrane</keyword>
<comment type="caution">
    <text evidence="2">The sequence shown here is derived from an EMBL/GenBank/DDBJ whole genome shotgun (WGS) entry which is preliminary data.</text>
</comment>
<keyword evidence="1" id="KW-0812">Transmembrane</keyword>
<reference evidence="2" key="1">
    <citation type="submission" date="2020-03" db="EMBL/GenBank/DDBJ databases">
        <authorList>
            <person name="Weist P."/>
        </authorList>
    </citation>
    <scope>NUCLEOTIDE SEQUENCE</scope>
</reference>
<proteinExistence type="predicted"/>
<keyword evidence="1" id="KW-1133">Transmembrane helix</keyword>
<feature type="transmembrane region" description="Helical" evidence="1">
    <location>
        <begin position="154"/>
        <end position="171"/>
    </location>
</feature>